<evidence type="ECO:0000256" key="1">
    <source>
        <dbReference type="SAM" id="Coils"/>
    </source>
</evidence>
<dbReference type="Proteomes" id="UP000093432">
    <property type="component" value="Unassembled WGS sequence"/>
</dbReference>
<feature type="transmembrane region" description="Helical" evidence="2">
    <location>
        <begin position="458"/>
        <end position="477"/>
    </location>
</feature>
<protein>
    <recommendedName>
        <fullName evidence="5">ParB/Sulfiredoxin domain-containing protein</fullName>
    </recommendedName>
</protein>
<dbReference type="STRING" id="651561.BBI00_11645"/>
<feature type="coiled-coil region" evidence="1">
    <location>
        <begin position="418"/>
        <end position="452"/>
    </location>
</feature>
<dbReference type="AlphaFoldDB" id="A0A1B8ZTM7"/>
<evidence type="ECO:0000313" key="3">
    <source>
        <dbReference type="EMBL" id="OCA74945.1"/>
    </source>
</evidence>
<organism evidence="3 4">
    <name type="scientific">Chryseobacterium arthrosphaerae</name>
    <dbReference type="NCBI Taxonomy" id="651561"/>
    <lineage>
        <taxon>Bacteria</taxon>
        <taxon>Pseudomonadati</taxon>
        <taxon>Bacteroidota</taxon>
        <taxon>Flavobacteriia</taxon>
        <taxon>Flavobacteriales</taxon>
        <taxon>Weeksellaceae</taxon>
        <taxon>Chryseobacterium group</taxon>
        <taxon>Chryseobacterium</taxon>
    </lineage>
</organism>
<keyword evidence="2" id="KW-0472">Membrane</keyword>
<reference evidence="4" key="1">
    <citation type="submission" date="2016-07" db="EMBL/GenBank/DDBJ databases">
        <authorList>
            <person name="Florea S."/>
            <person name="Webb J.S."/>
            <person name="Jaromczyk J."/>
            <person name="Schardl C.L."/>
        </authorList>
    </citation>
    <scope>NUCLEOTIDE SEQUENCE [LARGE SCALE GENOMIC DNA]</scope>
    <source>
        <strain evidence="4">CC-VM-7</strain>
    </source>
</reference>
<dbReference type="Gene3D" id="2.20.110.10">
    <property type="entry name" value="Histone H3 K4-specific methyltransferase SET7/9 N-terminal domain"/>
    <property type="match status" value="1"/>
</dbReference>
<dbReference type="EMBL" id="MAYG01000001">
    <property type="protein sequence ID" value="OCA74945.1"/>
    <property type="molecule type" value="Genomic_DNA"/>
</dbReference>
<sequence>MKYLFNTPMNFKTTDGKGLIALEYNFNKHSECLTIGKEPALFLWDDCDDPGDENMVLFSIKEDNHNRINKALEGIDFTIDYTGKEEDLFQALQPLLGIMQNGNYTLSFSEDKTWSVYSNAAVFGEERLDQKEVEEEIRKYDEKLSQNLIYSYEPYTVYADTCHFNVYEYPFIAWKSEKEIDPDLVKHYTDLILSGVRPFAVILKGKYGENDYFHDYILDGHHKLIAYRNLKIEPLFAIIEFFPEDKSEIKMDMDRICQILYPWQFSHYYNTWSAYRKRKYLQNNPDSLLKKHFKNGCITFLYPDDKKRAEVFYINDVEDGEYKYWYNNGDLRIVGNYALGKRINKWIYYFSTSEISENASASTVKEGWMEYEYIYKDEFPLVRKRWNTSGEIEYIEYTFKNQLIKFPLTEEMILKYSAERYENTIKEKKTEAEKKKSEKKKLEARLAEIKRDERIYKLLKLLLLAVVIVLVIIYFSTL</sequence>
<accession>A0A1B8ZTM7</accession>
<gene>
    <name evidence="3" type="ORF">BBI00_11645</name>
</gene>
<evidence type="ECO:0000256" key="2">
    <source>
        <dbReference type="SAM" id="Phobius"/>
    </source>
</evidence>
<evidence type="ECO:0008006" key="5">
    <source>
        <dbReference type="Google" id="ProtNLM"/>
    </source>
</evidence>
<keyword evidence="2" id="KW-0812">Transmembrane</keyword>
<comment type="caution">
    <text evidence="3">The sequence shown here is derived from an EMBL/GenBank/DDBJ whole genome shotgun (WGS) entry which is preliminary data.</text>
</comment>
<evidence type="ECO:0000313" key="4">
    <source>
        <dbReference type="Proteomes" id="UP000093432"/>
    </source>
</evidence>
<keyword evidence="2" id="KW-1133">Transmembrane helix</keyword>
<keyword evidence="1" id="KW-0175">Coiled coil</keyword>
<dbReference type="SUPFAM" id="SSF82185">
    <property type="entry name" value="Histone H3 K4-specific methyltransferase SET7/9 N-terminal domain"/>
    <property type="match status" value="1"/>
</dbReference>
<name>A0A1B8ZTM7_9FLAO</name>
<proteinExistence type="predicted"/>